<accession>A0A7K4HLU1</accession>
<dbReference type="GO" id="GO:0046872">
    <property type="term" value="F:metal ion binding"/>
    <property type="evidence" value="ECO:0007669"/>
    <property type="project" value="UniProtKB-KW"/>
</dbReference>
<dbReference type="InterPro" id="IPR050377">
    <property type="entry name" value="Radical_SAM_PqqE_MftC-like"/>
</dbReference>
<evidence type="ECO:0000256" key="3">
    <source>
        <dbReference type="ARBA" id="ARBA00023004"/>
    </source>
</evidence>
<evidence type="ECO:0000259" key="5">
    <source>
        <dbReference type="PROSITE" id="PS51918"/>
    </source>
</evidence>
<dbReference type="Pfam" id="PF04055">
    <property type="entry name" value="Radical_SAM"/>
    <property type="match status" value="1"/>
</dbReference>
<comment type="caution">
    <text evidence="6">The sequence shown here is derived from an EMBL/GenBank/DDBJ whole genome shotgun (WGS) entry which is preliminary data.</text>
</comment>
<dbReference type="InterPro" id="IPR023885">
    <property type="entry name" value="4Fe4S-binding_SPASM_dom"/>
</dbReference>
<keyword evidence="4" id="KW-0411">Iron-sulfur</keyword>
<dbReference type="Proteomes" id="UP000570823">
    <property type="component" value="Unassembled WGS sequence"/>
</dbReference>
<reference evidence="6 7" key="1">
    <citation type="submission" date="2020-06" db="EMBL/GenBank/DDBJ databases">
        <title>Methanofollis fontis sp. nov., a methanogen isolated from marine sediments near a cold seep at Four-Way Closure Ridge offshore southwestern Taiwan.</title>
        <authorList>
            <person name="Chen S.-C."/>
            <person name="Teng N.-H."/>
            <person name="Lin Y.-S."/>
            <person name="Lai M.-C."/>
            <person name="Chen H.-H."/>
            <person name="Wang C.-C."/>
        </authorList>
    </citation>
    <scope>NUCLEOTIDE SEQUENCE [LARGE SCALE GENOMIC DNA]</scope>
    <source>
        <strain evidence="6 7">DSM 2702</strain>
    </source>
</reference>
<protein>
    <submittedName>
        <fullName evidence="6">Radical SAM protein</fullName>
    </submittedName>
</protein>
<feature type="domain" description="Radical SAM core" evidence="5">
    <location>
        <begin position="35"/>
        <end position="272"/>
    </location>
</feature>
<evidence type="ECO:0000256" key="1">
    <source>
        <dbReference type="ARBA" id="ARBA00022691"/>
    </source>
</evidence>
<dbReference type="InterPro" id="IPR007197">
    <property type="entry name" value="rSAM"/>
</dbReference>
<dbReference type="AlphaFoldDB" id="A0A7K4HLU1"/>
<dbReference type="CDD" id="cd21109">
    <property type="entry name" value="SPASM"/>
    <property type="match status" value="1"/>
</dbReference>
<keyword evidence="3" id="KW-0408">Iron</keyword>
<dbReference type="PANTHER" id="PTHR11228:SF7">
    <property type="entry name" value="PQQA PEPTIDE CYCLASE"/>
    <property type="match status" value="1"/>
</dbReference>
<dbReference type="SFLD" id="SFLDG01067">
    <property type="entry name" value="SPASM/twitch_domain_containing"/>
    <property type="match status" value="1"/>
</dbReference>
<proteinExistence type="predicted"/>
<keyword evidence="7" id="KW-1185">Reference proteome</keyword>
<dbReference type="PANTHER" id="PTHR11228">
    <property type="entry name" value="RADICAL SAM DOMAIN PROTEIN"/>
    <property type="match status" value="1"/>
</dbReference>
<name>A0A7K4HLU1_9EURY</name>
<dbReference type="Gene3D" id="3.20.20.70">
    <property type="entry name" value="Aldolase class I"/>
    <property type="match status" value="1"/>
</dbReference>
<dbReference type="InterPro" id="IPR013785">
    <property type="entry name" value="Aldolase_TIM"/>
</dbReference>
<evidence type="ECO:0000313" key="6">
    <source>
        <dbReference type="EMBL" id="NVO66027.1"/>
    </source>
</evidence>
<gene>
    <name evidence="6" type="ORF">HWN36_01555</name>
</gene>
<dbReference type="RefSeq" id="WP_176787610.1">
    <property type="nucleotide sequence ID" value="NZ_JABXWR010000001.1"/>
</dbReference>
<evidence type="ECO:0000256" key="2">
    <source>
        <dbReference type="ARBA" id="ARBA00022723"/>
    </source>
</evidence>
<dbReference type="SFLD" id="SFLDS00029">
    <property type="entry name" value="Radical_SAM"/>
    <property type="match status" value="1"/>
</dbReference>
<dbReference type="CDD" id="cd01335">
    <property type="entry name" value="Radical_SAM"/>
    <property type="match status" value="1"/>
</dbReference>
<dbReference type="OrthoDB" id="5620at2157"/>
<dbReference type="GO" id="GO:0003824">
    <property type="term" value="F:catalytic activity"/>
    <property type="evidence" value="ECO:0007669"/>
    <property type="project" value="InterPro"/>
</dbReference>
<evidence type="ECO:0000313" key="7">
    <source>
        <dbReference type="Proteomes" id="UP000570823"/>
    </source>
</evidence>
<keyword evidence="2" id="KW-0479">Metal-binding</keyword>
<dbReference type="GO" id="GO:0051536">
    <property type="term" value="F:iron-sulfur cluster binding"/>
    <property type="evidence" value="ECO:0007669"/>
    <property type="project" value="UniProtKB-KW"/>
</dbReference>
<dbReference type="Pfam" id="PF13186">
    <property type="entry name" value="SPASM"/>
    <property type="match status" value="1"/>
</dbReference>
<keyword evidence="1" id="KW-0949">S-adenosyl-L-methionine</keyword>
<organism evidence="6 7">
    <name type="scientific">Methanofollis tationis</name>
    <dbReference type="NCBI Taxonomy" id="81417"/>
    <lineage>
        <taxon>Archaea</taxon>
        <taxon>Methanobacteriati</taxon>
        <taxon>Methanobacteriota</taxon>
        <taxon>Stenosarchaea group</taxon>
        <taxon>Methanomicrobia</taxon>
        <taxon>Methanomicrobiales</taxon>
        <taxon>Methanomicrobiaceae</taxon>
        <taxon>Methanofollis</taxon>
    </lineage>
</organism>
<dbReference type="InterPro" id="IPR058240">
    <property type="entry name" value="rSAM_sf"/>
</dbReference>
<dbReference type="EMBL" id="JABXWR010000001">
    <property type="protein sequence ID" value="NVO66027.1"/>
    <property type="molecule type" value="Genomic_DNA"/>
</dbReference>
<evidence type="ECO:0000256" key="4">
    <source>
        <dbReference type="ARBA" id="ARBA00023014"/>
    </source>
</evidence>
<dbReference type="SUPFAM" id="SSF102114">
    <property type="entry name" value="Radical SAM enzymes"/>
    <property type="match status" value="1"/>
</dbReference>
<sequence length="379" mass="43272">MIEKLMHGLNNPCLVEDWLKRRYYHVIYRLPPNKLNSPHCQRIALSLNSICNLKCRMCDIGQRRSGEFYKNVTNGGELSIDTLRLFIEDVVNSVDNPPVIAINGTEPLLYPHIADLIKYIRSKNIMCELTTNGYLLQKFAQDLVKIQLPLINISIHGPESIHNAIVGVPNSFEKSYRGIEQIIEMKSKTKSKFPKIFVAFTISDANYQYLSETATIFKDLGVDGIKFTHLNFVDNEMAQSHNEKYGWFYEVKKSSVGSTTPCSVDVDVLSDEIKAVNATYQGKFVYFSPNIDRSDQIWQYYHKSSQFIGSKKCVVPWTNMQVLSNGDVIPASRCFHIKYGNIYTNTFNEIWFGQNAMAFRDFLRKVGATPACSRCCGIF</sequence>
<dbReference type="PROSITE" id="PS51918">
    <property type="entry name" value="RADICAL_SAM"/>
    <property type="match status" value="1"/>
</dbReference>